<dbReference type="Proteomes" id="UP001157947">
    <property type="component" value="Unassembled WGS sequence"/>
</dbReference>
<protein>
    <submittedName>
        <fullName evidence="1">Uncharacterized protein</fullName>
    </submittedName>
</protein>
<dbReference type="RefSeq" id="WP_265135034.1">
    <property type="nucleotide sequence ID" value="NZ_FXTX01000029.1"/>
</dbReference>
<comment type="caution">
    <text evidence="1">The sequence shown here is derived from an EMBL/GenBank/DDBJ whole genome shotgun (WGS) entry which is preliminary data.</text>
</comment>
<proteinExistence type="predicted"/>
<gene>
    <name evidence="1" type="ORF">SAMN06264868_1292</name>
</gene>
<organism evidence="1 2">
    <name type="scientific">Venenivibrio stagnispumantis</name>
    <dbReference type="NCBI Taxonomy" id="407998"/>
    <lineage>
        <taxon>Bacteria</taxon>
        <taxon>Pseudomonadati</taxon>
        <taxon>Aquificota</taxon>
        <taxon>Aquificia</taxon>
        <taxon>Aquificales</taxon>
        <taxon>Hydrogenothermaceae</taxon>
        <taxon>Venenivibrio</taxon>
    </lineage>
</organism>
<keyword evidence="2" id="KW-1185">Reference proteome</keyword>
<evidence type="ECO:0000313" key="1">
    <source>
        <dbReference type="EMBL" id="SMP23388.1"/>
    </source>
</evidence>
<name>A0AA45WQ48_9AQUI</name>
<dbReference type="AlphaFoldDB" id="A0AA45WQ48"/>
<sequence>MITKEVYDFIRFYRNLIEKAKKDEISIFEIKINPEDIDISGNIFQNAFIIALLSELTKLKAEYLLDKATQKQEQPEQIIKQAFKNTIEKEDLDTDDIESLLLIDSLKEKLKKPKSVKPQRISYQEFKEIVKDEIKEALHKDVDYNLLALEIVARINAGTFKIKSIKDFIGLMFAIHLYNIQVIDIKQFL</sequence>
<accession>A0AA45WQ48</accession>
<dbReference type="EMBL" id="FXTX01000029">
    <property type="protein sequence ID" value="SMP23388.1"/>
    <property type="molecule type" value="Genomic_DNA"/>
</dbReference>
<reference evidence="1" key="1">
    <citation type="submission" date="2017-05" db="EMBL/GenBank/DDBJ databases">
        <authorList>
            <person name="Varghese N."/>
            <person name="Submissions S."/>
        </authorList>
    </citation>
    <scope>NUCLEOTIDE SEQUENCE</scope>
    <source>
        <strain evidence="1">DSM 18763</strain>
    </source>
</reference>
<evidence type="ECO:0000313" key="2">
    <source>
        <dbReference type="Proteomes" id="UP001157947"/>
    </source>
</evidence>